<dbReference type="AlphaFoldDB" id="A0A9Q0GF52"/>
<organism evidence="1 2">
    <name type="scientific">Turnera subulata</name>
    <dbReference type="NCBI Taxonomy" id="218843"/>
    <lineage>
        <taxon>Eukaryota</taxon>
        <taxon>Viridiplantae</taxon>
        <taxon>Streptophyta</taxon>
        <taxon>Embryophyta</taxon>
        <taxon>Tracheophyta</taxon>
        <taxon>Spermatophyta</taxon>
        <taxon>Magnoliopsida</taxon>
        <taxon>eudicotyledons</taxon>
        <taxon>Gunneridae</taxon>
        <taxon>Pentapetalae</taxon>
        <taxon>rosids</taxon>
        <taxon>fabids</taxon>
        <taxon>Malpighiales</taxon>
        <taxon>Passifloraceae</taxon>
        <taxon>Turnera</taxon>
    </lineage>
</organism>
<reference evidence="1" key="1">
    <citation type="submission" date="2022-02" db="EMBL/GenBank/DDBJ databases">
        <authorList>
            <person name="Henning P.M."/>
            <person name="McCubbin A.G."/>
            <person name="Shore J.S."/>
        </authorList>
    </citation>
    <scope>NUCLEOTIDE SEQUENCE</scope>
    <source>
        <strain evidence="1">F60SS</strain>
        <tissue evidence="1">Leaves</tissue>
    </source>
</reference>
<dbReference type="EMBL" id="JAKUCV010001054">
    <property type="protein sequence ID" value="KAJ4847910.1"/>
    <property type="molecule type" value="Genomic_DNA"/>
</dbReference>
<protein>
    <submittedName>
        <fullName evidence="1">Uncharacterized protein</fullName>
    </submittedName>
</protein>
<reference evidence="1" key="2">
    <citation type="journal article" date="2023" name="Plants (Basel)">
        <title>Annotation of the Turnera subulata (Passifloraceae) Draft Genome Reveals the S-Locus Evolved after the Divergence of Turneroideae from Passifloroideae in a Stepwise Manner.</title>
        <authorList>
            <person name="Henning P.M."/>
            <person name="Roalson E.H."/>
            <person name="Mir W."/>
            <person name="McCubbin A.G."/>
            <person name="Shore J.S."/>
        </authorList>
    </citation>
    <scope>NUCLEOTIDE SEQUENCE</scope>
    <source>
        <strain evidence="1">F60SS</strain>
    </source>
</reference>
<dbReference type="Proteomes" id="UP001141552">
    <property type="component" value="Unassembled WGS sequence"/>
</dbReference>
<evidence type="ECO:0000313" key="1">
    <source>
        <dbReference type="EMBL" id="KAJ4847910.1"/>
    </source>
</evidence>
<accession>A0A9Q0GF52</accession>
<comment type="caution">
    <text evidence="1">The sequence shown here is derived from an EMBL/GenBank/DDBJ whole genome shotgun (WGS) entry which is preliminary data.</text>
</comment>
<proteinExistence type="predicted"/>
<sequence>MGRLVSGGRAYAIGGNCSGGSYPRQVWICDMNQGSPNGDIVHLDGDGDDDDYDDAQVASIGPCYGCPWQQGPDLRGAKARPLVFAFRGKIYALSGGGDHYRECHEQGPVFEFLEEEAPDLGWKTLPHPYGYDPPSSSYYYYVSSSSS</sequence>
<keyword evidence="2" id="KW-1185">Reference proteome</keyword>
<name>A0A9Q0GF52_9ROSI</name>
<evidence type="ECO:0000313" key="2">
    <source>
        <dbReference type="Proteomes" id="UP001141552"/>
    </source>
</evidence>
<gene>
    <name evidence="1" type="ORF">Tsubulata_011743</name>
</gene>